<dbReference type="SUPFAM" id="SSF56300">
    <property type="entry name" value="Metallo-dependent phosphatases"/>
    <property type="match status" value="2"/>
</dbReference>
<feature type="domain" description="EF-hand" evidence="10">
    <location>
        <begin position="799"/>
        <end position="834"/>
    </location>
</feature>
<dbReference type="Pfam" id="PF00612">
    <property type="entry name" value="IQ"/>
    <property type="match status" value="1"/>
</dbReference>
<evidence type="ECO:0000256" key="5">
    <source>
        <dbReference type="ARBA" id="ARBA00022801"/>
    </source>
</evidence>
<dbReference type="InterPro" id="IPR051134">
    <property type="entry name" value="PPP_phosphatase"/>
</dbReference>
<dbReference type="Gene3D" id="3.60.21.10">
    <property type="match status" value="2"/>
</dbReference>
<dbReference type="Gene3D" id="1.10.238.10">
    <property type="entry name" value="EF-hand"/>
    <property type="match status" value="1"/>
</dbReference>
<dbReference type="PANTHER" id="PTHR45668:SF1">
    <property type="entry name" value="SERINE_THREONINE-PROTEIN PHOSPHATASE WITH EF-HANDS 1"/>
    <property type="match status" value="1"/>
</dbReference>
<dbReference type="InterPro" id="IPR018247">
    <property type="entry name" value="EF_Hand_1_Ca_BS"/>
</dbReference>
<dbReference type="PROSITE" id="PS00125">
    <property type="entry name" value="SER_THR_PHOSPHATASE"/>
    <property type="match status" value="1"/>
</dbReference>
<evidence type="ECO:0000313" key="11">
    <source>
        <dbReference type="Proteomes" id="UP001652741"/>
    </source>
</evidence>
<organism evidence="11 12">
    <name type="scientific">Salmo salar</name>
    <name type="common">Atlantic salmon</name>
    <dbReference type="NCBI Taxonomy" id="8030"/>
    <lineage>
        <taxon>Eukaryota</taxon>
        <taxon>Metazoa</taxon>
        <taxon>Chordata</taxon>
        <taxon>Craniata</taxon>
        <taxon>Vertebrata</taxon>
        <taxon>Euteleostomi</taxon>
        <taxon>Actinopterygii</taxon>
        <taxon>Neopterygii</taxon>
        <taxon>Teleostei</taxon>
        <taxon>Protacanthopterygii</taxon>
        <taxon>Salmoniformes</taxon>
        <taxon>Salmonidae</taxon>
        <taxon>Salmoninae</taxon>
        <taxon>Salmo</taxon>
    </lineage>
</organism>
<dbReference type="InterPro" id="IPR002048">
    <property type="entry name" value="EF_hand_dom"/>
</dbReference>
<evidence type="ECO:0000256" key="1">
    <source>
        <dbReference type="ARBA" id="ARBA00001936"/>
    </source>
</evidence>
<keyword evidence="6" id="KW-0106">Calcium</keyword>
<dbReference type="CDD" id="cd00051">
    <property type="entry name" value="EFh"/>
    <property type="match status" value="1"/>
</dbReference>
<feature type="domain" description="EF-hand" evidence="10">
    <location>
        <begin position="759"/>
        <end position="794"/>
    </location>
</feature>
<keyword evidence="3" id="KW-0479">Metal-binding</keyword>
<accession>A0ABM3D9J4</accession>
<comment type="catalytic activity">
    <reaction evidence="8">
        <text>O-phospho-L-threonyl-[protein] + H2O = L-threonyl-[protein] + phosphate</text>
        <dbReference type="Rhea" id="RHEA:47004"/>
        <dbReference type="Rhea" id="RHEA-COMP:11060"/>
        <dbReference type="Rhea" id="RHEA-COMP:11605"/>
        <dbReference type="ChEBI" id="CHEBI:15377"/>
        <dbReference type="ChEBI" id="CHEBI:30013"/>
        <dbReference type="ChEBI" id="CHEBI:43474"/>
        <dbReference type="ChEBI" id="CHEBI:61977"/>
        <dbReference type="EC" id="3.1.3.16"/>
    </reaction>
</comment>
<dbReference type="Proteomes" id="UP001652741">
    <property type="component" value="Chromosome ssa17"/>
</dbReference>
<dbReference type="InterPro" id="IPR011992">
    <property type="entry name" value="EF-hand-dom_pair"/>
</dbReference>
<feature type="region of interest" description="Disordered" evidence="9">
    <location>
        <begin position="331"/>
        <end position="502"/>
    </location>
</feature>
<reference evidence="12" key="1">
    <citation type="submission" date="2025-08" db="UniProtKB">
        <authorList>
            <consortium name="RefSeq"/>
        </authorList>
    </citation>
    <scope>IDENTIFICATION</scope>
</reference>
<dbReference type="EC" id="3.1.3.16" evidence="8"/>
<evidence type="ECO:0000256" key="3">
    <source>
        <dbReference type="ARBA" id="ARBA00022723"/>
    </source>
</evidence>
<dbReference type="PROSITE" id="PS50222">
    <property type="entry name" value="EF_HAND_2"/>
    <property type="match status" value="3"/>
</dbReference>
<feature type="compositionally biased region" description="Low complexity" evidence="9">
    <location>
        <begin position="489"/>
        <end position="502"/>
    </location>
</feature>
<evidence type="ECO:0000256" key="9">
    <source>
        <dbReference type="SAM" id="MobiDB-lite"/>
    </source>
</evidence>
<dbReference type="SMART" id="SM00156">
    <property type="entry name" value="PP2Ac"/>
    <property type="match status" value="1"/>
</dbReference>
<keyword evidence="11" id="KW-1185">Reference proteome</keyword>
<comment type="similarity">
    <text evidence="2 8">Belongs to the PPP phosphatase family.</text>
</comment>
<evidence type="ECO:0000256" key="4">
    <source>
        <dbReference type="ARBA" id="ARBA00022737"/>
    </source>
</evidence>
<feature type="compositionally biased region" description="Basic and acidic residues" evidence="9">
    <location>
        <begin position="11"/>
        <end position="22"/>
    </location>
</feature>
<dbReference type="Pfam" id="PF00149">
    <property type="entry name" value="Metallophos"/>
    <property type="match status" value="2"/>
</dbReference>
<evidence type="ECO:0000256" key="2">
    <source>
        <dbReference type="ARBA" id="ARBA00008294"/>
    </source>
</evidence>
<dbReference type="InterPro" id="IPR006186">
    <property type="entry name" value="Ser/Thr-sp_prot-phosphatase"/>
</dbReference>
<name>A0ABM3D9J4_SALSA</name>
<dbReference type="InterPro" id="IPR029052">
    <property type="entry name" value="Metallo-depent_PP-like"/>
</dbReference>
<dbReference type="CDD" id="cd23767">
    <property type="entry name" value="IQCD"/>
    <property type="match status" value="1"/>
</dbReference>
<evidence type="ECO:0000313" key="12">
    <source>
        <dbReference type="RefSeq" id="XP_045555471.1"/>
    </source>
</evidence>
<feature type="region of interest" description="Disordered" evidence="9">
    <location>
        <begin position="1"/>
        <end position="25"/>
    </location>
</feature>
<evidence type="ECO:0000259" key="10">
    <source>
        <dbReference type="PROSITE" id="PS50222"/>
    </source>
</evidence>
<evidence type="ECO:0000256" key="6">
    <source>
        <dbReference type="ARBA" id="ARBA00022837"/>
    </source>
</evidence>
<keyword evidence="7" id="KW-0464">Manganese</keyword>
<sequence length="848" mass="96631">MGCGTSVTTDNKGRRLTTDKTAKNTSSPALAMKAAILIQRWYRRYMARLEMRQRYTWNIFQSIEYAGEQNQLQLSSFFSFMLDNVTQLNGNGPDLISHLLDPVVDPWSDRERQTMYEQITVPESYSGPHLTFPLTVSHTNALLSAFKEQQPLHGRYMLQLLHQTKKLLKQMPNIIHLSTPYAKEITICGDLHGRLDDLLLIFYKNGLPSAETPYVFNGDFVDRGKKSVEIIILLFAYLLLYPDHMTLNRGNHEDHIMNLRYGFTKEVMQKYKTHGRDILLLIQDVFSLLPIATVIDNKVLIVHGGISDMTDLDFLSSIERHKVKSALRLPRTSLNHLEGQPESPRCRSKGQAESPRCRSRGQDHGQPESPRCRGQPESPRCRGQPESPRCRGQPESPRCRGQPESPRCRGQPESPRCRGQPESPRCRGHPESPRCRSRGQAESPRCRSRGQPESPRCRSRGQAESPRCRSMGQDHGNIPKKRRHLTRQGSSSSSSSLCSPRGSSRLTLRRCLSPSMLSSTDNLQVPFLDSFTALPVRQPPREELEWKQVVDLLWSDPKSQPGCSPNTFRGGGSYFGPDVTRRLLERHGMTLLIRSHECKQEGYELCHDGQVITIFSASNYYEEGSNRGAYLKLGRELVPRFFQYQVSRNTRKLTLTQRVNVAEGSAVRAVQEKLFAHRSELMAAFQQYDTSNSGCISICEWALVVESVLRLDLPWRTLRPRLAQLAPDGRIDYQSCFEDMGPGQPIAQVTPNLAETLYRYRTDLEIIFNIMDKDHSGQISIEEFRQTWRLFSAHLGVEVDDRAIDELAKSIDFNKDGSIDFNEFLEAFRVVHKLDVKDQTAGLRETLL</sequence>
<dbReference type="Pfam" id="PF08321">
    <property type="entry name" value="PPP5"/>
    <property type="match status" value="1"/>
</dbReference>
<dbReference type="PROSITE" id="PS00018">
    <property type="entry name" value="EF_HAND_1"/>
    <property type="match status" value="3"/>
</dbReference>
<evidence type="ECO:0000256" key="8">
    <source>
        <dbReference type="RuleBase" id="RU004273"/>
    </source>
</evidence>
<comment type="cofactor">
    <cofactor evidence="1">
        <name>Mn(2+)</name>
        <dbReference type="ChEBI" id="CHEBI:29035"/>
    </cofactor>
</comment>
<protein>
    <recommendedName>
        <fullName evidence="8">Serine/threonine-protein phosphatase</fullName>
        <ecNumber evidence="8">3.1.3.16</ecNumber>
    </recommendedName>
</protein>
<feature type="compositionally biased region" description="Basic and acidic residues" evidence="9">
    <location>
        <begin position="424"/>
        <end position="434"/>
    </location>
</feature>
<dbReference type="SUPFAM" id="SSF47473">
    <property type="entry name" value="EF-hand"/>
    <property type="match status" value="1"/>
</dbReference>
<dbReference type="RefSeq" id="XP_045555471.1">
    <property type="nucleotide sequence ID" value="XM_045699515.1"/>
</dbReference>
<evidence type="ECO:0000256" key="7">
    <source>
        <dbReference type="ARBA" id="ARBA00023211"/>
    </source>
</evidence>
<dbReference type="PANTHER" id="PTHR45668">
    <property type="entry name" value="SERINE/THREONINE-PROTEIN PHOSPHATASE 5-RELATED"/>
    <property type="match status" value="1"/>
</dbReference>
<dbReference type="Pfam" id="PF13499">
    <property type="entry name" value="EF-hand_7"/>
    <property type="match status" value="1"/>
</dbReference>
<dbReference type="PRINTS" id="PR00114">
    <property type="entry name" value="STPHPHTASE"/>
</dbReference>
<proteinExistence type="inferred from homology"/>
<dbReference type="PROSITE" id="PS50096">
    <property type="entry name" value="IQ"/>
    <property type="match status" value="1"/>
</dbReference>
<feature type="domain" description="EF-hand" evidence="10">
    <location>
        <begin position="676"/>
        <end position="711"/>
    </location>
</feature>
<feature type="compositionally biased region" description="Polar residues" evidence="9">
    <location>
        <begin position="1"/>
        <end position="10"/>
    </location>
</feature>
<dbReference type="InterPro" id="IPR013235">
    <property type="entry name" value="PPP_dom"/>
</dbReference>
<dbReference type="InterPro" id="IPR000048">
    <property type="entry name" value="IQ_motif_EF-hand-BS"/>
</dbReference>
<dbReference type="InterPro" id="IPR004843">
    <property type="entry name" value="Calcineurin-like_PHP"/>
</dbReference>
<dbReference type="GeneID" id="106594775"/>
<keyword evidence="4" id="KW-0677">Repeat</keyword>
<dbReference type="SMART" id="SM00054">
    <property type="entry name" value="EFh"/>
    <property type="match status" value="3"/>
</dbReference>
<keyword evidence="5 8" id="KW-0378">Hydrolase</keyword>
<gene>
    <name evidence="12" type="primary">LOC106594775</name>
</gene>